<dbReference type="InterPro" id="IPR000067">
    <property type="entry name" value="FlgMring_FliF"/>
</dbReference>
<dbReference type="InterPro" id="IPR006182">
    <property type="entry name" value="FliF_N_dom"/>
</dbReference>
<protein>
    <recommendedName>
        <fullName evidence="9">Flagellar M-ring protein</fullName>
    </recommendedName>
</protein>
<keyword evidence="6 11" id="KW-1133">Transmembrane helix</keyword>
<feature type="transmembrane region" description="Helical" evidence="11">
    <location>
        <begin position="447"/>
        <end position="467"/>
    </location>
</feature>
<keyword evidence="5 11" id="KW-0812">Transmembrane</keyword>
<dbReference type="EMBL" id="VTEU01000001">
    <property type="protein sequence ID" value="TYS61605.1"/>
    <property type="molecule type" value="Genomic_DNA"/>
</dbReference>
<evidence type="ECO:0000313" key="15">
    <source>
        <dbReference type="EMBL" id="TYS61605.1"/>
    </source>
</evidence>
<keyword evidence="7 11" id="KW-0472">Membrane</keyword>
<dbReference type="Proteomes" id="UP000195573">
    <property type="component" value="Chromosome"/>
</dbReference>
<dbReference type="EMBL" id="VTET01000003">
    <property type="protein sequence ID" value="TYS72844.1"/>
    <property type="molecule type" value="Genomic_DNA"/>
</dbReference>
<proteinExistence type="inferred from homology"/>
<feature type="domain" description="Flagellar M-ring C-terminal" evidence="13">
    <location>
        <begin position="258"/>
        <end position="398"/>
    </location>
</feature>
<evidence type="ECO:0000313" key="19">
    <source>
        <dbReference type="Proteomes" id="UP000324517"/>
    </source>
</evidence>
<dbReference type="OrthoDB" id="9807026at2"/>
<evidence type="ECO:0000256" key="6">
    <source>
        <dbReference type="ARBA" id="ARBA00022989"/>
    </source>
</evidence>
<keyword evidence="15" id="KW-0966">Cell projection</keyword>
<dbReference type="EMBL" id="CP020880">
    <property type="protein sequence ID" value="ART76343.1"/>
    <property type="molecule type" value="Genomic_DNA"/>
</dbReference>
<dbReference type="Proteomes" id="UP000324517">
    <property type="component" value="Unassembled WGS sequence"/>
</dbReference>
<dbReference type="Pfam" id="PF08345">
    <property type="entry name" value="YscJ_FliF_C"/>
    <property type="match status" value="1"/>
</dbReference>
<evidence type="ECO:0000313" key="18">
    <source>
        <dbReference type="Proteomes" id="UP000323393"/>
    </source>
</evidence>
<dbReference type="InterPro" id="IPR013556">
    <property type="entry name" value="Flag_M-ring_C"/>
</dbReference>
<dbReference type="Gene3D" id="3.30.300.30">
    <property type="match status" value="1"/>
</dbReference>
<dbReference type="PANTHER" id="PTHR30046">
    <property type="entry name" value="FLAGELLAR M-RING PROTEIN"/>
    <property type="match status" value="1"/>
</dbReference>
<dbReference type="NCBIfam" id="TIGR00206">
    <property type="entry name" value="fliF"/>
    <property type="match status" value="1"/>
</dbReference>
<dbReference type="PANTHER" id="PTHR30046:SF0">
    <property type="entry name" value="FLAGELLAR M-RING PROTEIN"/>
    <property type="match status" value="1"/>
</dbReference>
<keyword evidence="8 9" id="KW-0975">Bacterial flagellum</keyword>
<keyword evidence="17" id="KW-1185">Reference proteome</keyword>
<dbReference type="GeneID" id="96738742"/>
<feature type="region of interest" description="Disordered" evidence="10">
    <location>
        <begin position="478"/>
        <end position="517"/>
    </location>
</feature>
<evidence type="ECO:0000256" key="3">
    <source>
        <dbReference type="ARBA" id="ARBA00007971"/>
    </source>
</evidence>
<evidence type="ECO:0000256" key="5">
    <source>
        <dbReference type="ARBA" id="ARBA00022692"/>
    </source>
</evidence>
<dbReference type="KEGG" id="bhk:B4U37_09950"/>
<dbReference type="InterPro" id="IPR043427">
    <property type="entry name" value="YscJ/FliF"/>
</dbReference>
<keyword evidence="15" id="KW-0282">Flagellum</keyword>
<evidence type="ECO:0000256" key="10">
    <source>
        <dbReference type="SAM" id="MobiDB-lite"/>
    </source>
</evidence>
<organism evidence="15 18">
    <name type="scientific">Sutcliffiella horikoshii</name>
    <dbReference type="NCBI Taxonomy" id="79883"/>
    <lineage>
        <taxon>Bacteria</taxon>
        <taxon>Bacillati</taxon>
        <taxon>Bacillota</taxon>
        <taxon>Bacilli</taxon>
        <taxon>Bacillales</taxon>
        <taxon>Bacillaceae</taxon>
        <taxon>Sutcliffiella</taxon>
    </lineage>
</organism>
<evidence type="ECO:0000256" key="4">
    <source>
        <dbReference type="ARBA" id="ARBA00022475"/>
    </source>
</evidence>
<evidence type="ECO:0000259" key="13">
    <source>
        <dbReference type="Pfam" id="PF08345"/>
    </source>
</evidence>
<reference evidence="18 19" key="2">
    <citation type="submission" date="2019-08" db="EMBL/GenBank/DDBJ databases">
        <title>Bacillus genomes from the desert of Cuatro Cienegas, Coahuila.</title>
        <authorList>
            <person name="Olmedo-Alvarez G."/>
        </authorList>
    </citation>
    <scope>NUCLEOTIDE SEQUENCE [LARGE SCALE GENOMIC DNA]</scope>
    <source>
        <strain evidence="15 18">CH88_3T</strain>
        <strain evidence="16 19">CH98b_3T</strain>
    </source>
</reference>
<evidence type="ECO:0000313" key="14">
    <source>
        <dbReference type="EMBL" id="ART76343.1"/>
    </source>
</evidence>
<accession>A0A1Y0CM08</accession>
<comment type="subcellular location">
    <subcellularLocation>
        <location evidence="1 9">Bacterial flagellum basal body</location>
    </subcellularLocation>
    <subcellularLocation>
        <location evidence="2">Cell membrane</location>
        <topology evidence="2">Multi-pass membrane protein</topology>
    </subcellularLocation>
</comment>
<dbReference type="GO" id="GO:0071973">
    <property type="term" value="P:bacterial-type flagellum-dependent cell motility"/>
    <property type="evidence" value="ECO:0007669"/>
    <property type="project" value="InterPro"/>
</dbReference>
<feature type="compositionally biased region" description="Basic and acidic residues" evidence="10">
    <location>
        <begin position="494"/>
        <end position="517"/>
    </location>
</feature>
<evidence type="ECO:0000259" key="12">
    <source>
        <dbReference type="Pfam" id="PF01514"/>
    </source>
</evidence>
<name>A0A1Y0CM08_9BACI</name>
<evidence type="ECO:0000256" key="1">
    <source>
        <dbReference type="ARBA" id="ARBA00004117"/>
    </source>
</evidence>
<evidence type="ECO:0000256" key="2">
    <source>
        <dbReference type="ARBA" id="ARBA00004651"/>
    </source>
</evidence>
<dbReference type="InterPro" id="IPR045851">
    <property type="entry name" value="AMP-bd_C_sf"/>
</dbReference>
<dbReference type="Pfam" id="PF01514">
    <property type="entry name" value="YscJ_FliF"/>
    <property type="match status" value="1"/>
</dbReference>
<dbReference type="AlphaFoldDB" id="A0A1Y0CM08"/>
<dbReference type="RefSeq" id="WP_010193388.1">
    <property type="nucleotide sequence ID" value="NZ_CP020880.1"/>
</dbReference>
<evidence type="ECO:0000256" key="8">
    <source>
        <dbReference type="ARBA" id="ARBA00023143"/>
    </source>
</evidence>
<dbReference type="Proteomes" id="UP000323393">
    <property type="component" value="Unassembled WGS sequence"/>
</dbReference>
<dbReference type="PRINTS" id="PR01009">
    <property type="entry name" value="FLGMRINGFLIF"/>
</dbReference>
<evidence type="ECO:0000256" key="9">
    <source>
        <dbReference type="PIRNR" id="PIRNR004862"/>
    </source>
</evidence>
<evidence type="ECO:0000256" key="11">
    <source>
        <dbReference type="SAM" id="Phobius"/>
    </source>
</evidence>
<dbReference type="PIRSF" id="PIRSF004862">
    <property type="entry name" value="FliF"/>
    <property type="match status" value="1"/>
</dbReference>
<dbReference type="GO" id="GO:0005886">
    <property type="term" value="C:plasma membrane"/>
    <property type="evidence" value="ECO:0007669"/>
    <property type="project" value="UniProtKB-SubCell"/>
</dbReference>
<evidence type="ECO:0000313" key="17">
    <source>
        <dbReference type="Proteomes" id="UP000195573"/>
    </source>
</evidence>
<keyword evidence="4" id="KW-1003">Cell membrane</keyword>
<comment type="similarity">
    <text evidence="3 9">Belongs to the FliF family.</text>
</comment>
<feature type="domain" description="Flagellar M-ring N-terminal" evidence="12">
    <location>
        <begin position="46"/>
        <end position="220"/>
    </location>
</feature>
<sequence length="529" mass="59149">MKERLQEIKTKTFSFWTSRTKAQKTAMLSTVIVSIFAIAAMVYFLNKTDMAPLYKDLTVQETGQIKEVLDGRGIQSQITNNGTAILVPQQSVDSLKVELAAEGLPKSGSIDYGFFGERSGFGMTDNEFRIMKLDAMQTELANLVKSIEGVKEAQVMLSLPEEGVFVRESTQEASASIVIENDPGYQFDQNHVNALYHLVSKSIPNLATDNIVIMNQNFEYFDLNNNQSSGNTFNASTQLELKKEIERDIQRQVQQMLGMMMGYNKVVVSVTTDIDFTQEAREENRVTPVDPENMEGIAVSVERITESYTGSEDTAGGVPGTGEADIPAYVAGGGSGSGDYEKMEERINNEVNRIRSEIVESPYKVRDLGIQVMVEPPVADDPLSMQENTINDIRQILSTIVRTTIDKNMLGEDPELANIDEKIVVSVQEFNGKVEMEESTESTIPTWVYIAAGILLAVILLLLFLLFKRSSKEEEEEIMVTEEETVPFQVPDINNEKESESSARRKQLEKMAKEKPDEFAKLLRSWLSE</sequence>
<evidence type="ECO:0000256" key="7">
    <source>
        <dbReference type="ARBA" id="ARBA00023136"/>
    </source>
</evidence>
<feature type="transmembrane region" description="Helical" evidence="11">
    <location>
        <begin position="26"/>
        <end position="45"/>
    </location>
</feature>
<gene>
    <name evidence="15" type="primary">fliF</name>
    <name evidence="14" type="ORF">B4U37_09950</name>
    <name evidence="15" type="ORF">FZC74_04815</name>
    <name evidence="16" type="ORF">FZC75_07145</name>
</gene>
<comment type="function">
    <text evidence="9">The M ring may be actively involved in energy transduction.</text>
</comment>
<keyword evidence="15" id="KW-0969">Cilium</keyword>
<dbReference type="GO" id="GO:0009431">
    <property type="term" value="C:bacterial-type flagellum basal body, MS ring"/>
    <property type="evidence" value="ECO:0007669"/>
    <property type="project" value="InterPro"/>
</dbReference>
<evidence type="ECO:0000313" key="16">
    <source>
        <dbReference type="EMBL" id="TYS72844.1"/>
    </source>
</evidence>
<dbReference type="GO" id="GO:0003774">
    <property type="term" value="F:cytoskeletal motor activity"/>
    <property type="evidence" value="ECO:0007669"/>
    <property type="project" value="InterPro"/>
</dbReference>
<reference evidence="14 17" key="1">
    <citation type="submission" date="2017-04" db="EMBL/GenBank/DDBJ databases">
        <title>Complete Genome Sequence of the Bacillus horikoshii 20a strain from Cuatro Cienegas, Coahuila, Mexico.</title>
        <authorList>
            <person name="Zarza E."/>
            <person name="Alcaraz L.D."/>
            <person name="Aguilar-Salinas B."/>
            <person name="Islas A."/>
            <person name="Olmedo-Alvarez G."/>
        </authorList>
    </citation>
    <scope>NUCLEOTIDE SEQUENCE [LARGE SCALE GENOMIC DNA]</scope>
    <source>
        <strain evidence="14 17">20a</strain>
    </source>
</reference>